<dbReference type="CDD" id="cd05237">
    <property type="entry name" value="UDP_invert_4-6DH_SDR_e"/>
    <property type="match status" value="1"/>
</dbReference>
<evidence type="ECO:0000259" key="3">
    <source>
        <dbReference type="Pfam" id="PF02719"/>
    </source>
</evidence>
<evidence type="ECO:0000313" key="5">
    <source>
        <dbReference type="Proteomes" id="UP000563601"/>
    </source>
</evidence>
<protein>
    <submittedName>
        <fullName evidence="4">FlaA1/EpsC-like NDP-sugar epimerase</fullName>
    </submittedName>
</protein>
<evidence type="ECO:0000313" key="4">
    <source>
        <dbReference type="EMBL" id="MBB5210080.1"/>
    </source>
</evidence>
<dbReference type="InterPro" id="IPR036291">
    <property type="entry name" value="NAD(P)-bd_dom_sf"/>
</dbReference>
<dbReference type="InterPro" id="IPR003869">
    <property type="entry name" value="Polysac_CapD-like"/>
</dbReference>
<keyword evidence="2" id="KW-1133">Transmembrane helix</keyword>
<dbReference type="Gene3D" id="3.40.50.720">
    <property type="entry name" value="NAD(P)-binding Rossmann-like Domain"/>
    <property type="match status" value="2"/>
</dbReference>
<keyword evidence="2" id="KW-0472">Membrane</keyword>
<comment type="similarity">
    <text evidence="1">Belongs to the polysaccharide synthase family.</text>
</comment>
<feature type="transmembrane region" description="Helical" evidence="2">
    <location>
        <begin position="94"/>
        <end position="120"/>
    </location>
</feature>
<gene>
    <name evidence="4" type="ORF">HNQ53_000268</name>
</gene>
<feature type="transmembrane region" description="Helical" evidence="2">
    <location>
        <begin position="126"/>
        <end position="147"/>
    </location>
</feature>
<dbReference type="SUPFAM" id="SSF51735">
    <property type="entry name" value="NAD(P)-binding Rossmann-fold domains"/>
    <property type="match status" value="1"/>
</dbReference>
<accession>A0AA89P9G6</accession>
<organism evidence="4 5">
    <name type="scientific">Microbulbifer hydrolyticus</name>
    <dbReference type="NCBI Taxonomy" id="48074"/>
    <lineage>
        <taxon>Bacteria</taxon>
        <taxon>Pseudomonadati</taxon>
        <taxon>Pseudomonadota</taxon>
        <taxon>Gammaproteobacteria</taxon>
        <taxon>Cellvibrionales</taxon>
        <taxon>Microbulbiferaceae</taxon>
        <taxon>Microbulbifer</taxon>
    </lineage>
</organism>
<evidence type="ECO:0000256" key="2">
    <source>
        <dbReference type="SAM" id="Phobius"/>
    </source>
</evidence>
<evidence type="ECO:0000256" key="1">
    <source>
        <dbReference type="ARBA" id="ARBA00007430"/>
    </source>
</evidence>
<sequence>MDHNDSVSDHIGGMVKRFYKAAQKNYKPVLMLCYDLLMLTAAFLLAMTIRFNGAGLVSEPAMALCLGMTLVSSSFIFLRLGLYRTVIRYMGQQAIVAVLQGVTASAVVLAVASYLTYAGVPRSVPVIYWCFALITVGGSRWLVRIYYQMALEIHKTRVAIYGAGTAGLQLYKGLIHGEMYKTVAFFDDNASKQNTLIDGVLVYSPANILDVIAERDISEVLLAMPGVPKRRRREITRSLRERGIVVKVIPGMEELVDSAGRVSDVSQIYENILGRAPVEPQKKLVSASIADKVVLVTGAGGSIGSELCRQIIHWGPAKLIMLEASEFSLYQIERELRQQQLDENLSVEVTPLLGDVRNRARVAEIIQSFNVHTIYHAAAYKHVPLVEQNVVVGAENNVLGTLSVLEAAEASGVEQFVLVSTDKAVRPTNVMGATKRLAELICQDFGRRFGRTRVCMVRFGNVLGSSGSVIPLFTDQINAGGPVTVTHPKVTRFFMTIPEAAQLVLQAGSMGRKGEVFVLDMGEPVRILDIARRLIQIMGHTVRDEANPDGDIEIQISGLRPGEKLYEELLLGDKVAGTDHPSIMRAEEERLPGKQLQAFISELKDACVRQDAESVHRLLVKSVKDYSPKQPLVDTVWCQSTGAVDGVAQLAAIAESGEGAEVKRLPISGRSRVRQRTTGEMPEV</sequence>
<dbReference type="RefSeq" id="WP_237567648.1">
    <property type="nucleotide sequence ID" value="NZ_CP047491.1"/>
</dbReference>
<dbReference type="Proteomes" id="UP000563601">
    <property type="component" value="Unassembled WGS sequence"/>
</dbReference>
<keyword evidence="2" id="KW-0812">Transmembrane</keyword>
<reference evidence="4 5" key="1">
    <citation type="submission" date="2020-08" db="EMBL/GenBank/DDBJ databases">
        <title>Genomic Encyclopedia of Type Strains, Phase IV (KMG-IV): sequencing the most valuable type-strain genomes for metagenomic binning, comparative biology and taxonomic classification.</title>
        <authorList>
            <person name="Goeker M."/>
        </authorList>
    </citation>
    <scope>NUCLEOTIDE SEQUENCE [LARGE SCALE GENOMIC DNA]</scope>
    <source>
        <strain evidence="4 5">DSM 11525</strain>
    </source>
</reference>
<feature type="domain" description="Polysaccharide biosynthesis protein CapD-like" evidence="3">
    <location>
        <begin position="294"/>
        <end position="587"/>
    </location>
</feature>
<dbReference type="Pfam" id="PF02719">
    <property type="entry name" value="Polysacc_synt_2"/>
    <property type="match status" value="1"/>
</dbReference>
<dbReference type="InterPro" id="IPR029063">
    <property type="entry name" value="SAM-dependent_MTases_sf"/>
</dbReference>
<name>A0AA89P9G6_9GAMM</name>
<feature type="transmembrane region" description="Helical" evidence="2">
    <location>
        <begin position="61"/>
        <end position="82"/>
    </location>
</feature>
<dbReference type="PANTHER" id="PTHR43318:SF1">
    <property type="entry name" value="POLYSACCHARIDE BIOSYNTHESIS PROTEIN EPSC-RELATED"/>
    <property type="match status" value="1"/>
</dbReference>
<dbReference type="PANTHER" id="PTHR43318">
    <property type="entry name" value="UDP-N-ACETYLGLUCOSAMINE 4,6-DEHYDRATASE"/>
    <property type="match status" value="1"/>
</dbReference>
<dbReference type="AlphaFoldDB" id="A0AA89P9G6"/>
<dbReference type="Pfam" id="PF13727">
    <property type="entry name" value="CoA_binding_3"/>
    <property type="match status" value="1"/>
</dbReference>
<dbReference type="InterPro" id="IPR051203">
    <property type="entry name" value="Polysaccharide_Synthase-Rel"/>
</dbReference>
<comment type="caution">
    <text evidence="4">The sequence shown here is derived from an EMBL/GenBank/DDBJ whole genome shotgun (WGS) entry which is preliminary data.</text>
</comment>
<proteinExistence type="inferred from homology"/>
<dbReference type="EMBL" id="JACHHR010000001">
    <property type="protein sequence ID" value="MBB5210080.1"/>
    <property type="molecule type" value="Genomic_DNA"/>
</dbReference>
<feature type="transmembrane region" description="Helical" evidence="2">
    <location>
        <begin position="29"/>
        <end position="49"/>
    </location>
</feature>
<dbReference type="SUPFAM" id="SSF53335">
    <property type="entry name" value="S-adenosyl-L-methionine-dependent methyltransferases"/>
    <property type="match status" value="1"/>
</dbReference>